<evidence type="ECO:0000313" key="3">
    <source>
        <dbReference type="Proteomes" id="UP000594261"/>
    </source>
</evidence>
<dbReference type="EnsemblPlants" id="QL93p0205_0033:mrna">
    <property type="protein sequence ID" value="QL93p0205_0033:mrna:CDS:2"/>
    <property type="gene ID" value="QL93p0205_0033"/>
</dbReference>
<dbReference type="Pfam" id="PF13966">
    <property type="entry name" value="zf-RVT"/>
    <property type="match status" value="1"/>
</dbReference>
<name>A0A7N2RFB8_QUELO</name>
<reference evidence="2" key="1">
    <citation type="submission" date="2021-01" db="UniProtKB">
        <authorList>
            <consortium name="EnsemblPlants"/>
        </authorList>
    </citation>
    <scope>IDENTIFICATION</scope>
</reference>
<organism evidence="2 3">
    <name type="scientific">Quercus lobata</name>
    <name type="common">Valley oak</name>
    <dbReference type="NCBI Taxonomy" id="97700"/>
    <lineage>
        <taxon>Eukaryota</taxon>
        <taxon>Viridiplantae</taxon>
        <taxon>Streptophyta</taxon>
        <taxon>Embryophyta</taxon>
        <taxon>Tracheophyta</taxon>
        <taxon>Spermatophyta</taxon>
        <taxon>Magnoliopsida</taxon>
        <taxon>eudicotyledons</taxon>
        <taxon>Gunneridae</taxon>
        <taxon>Pentapetalae</taxon>
        <taxon>rosids</taxon>
        <taxon>fabids</taxon>
        <taxon>Fagales</taxon>
        <taxon>Fagaceae</taxon>
        <taxon>Quercus</taxon>
    </lineage>
</organism>
<evidence type="ECO:0000259" key="1">
    <source>
        <dbReference type="Pfam" id="PF13966"/>
    </source>
</evidence>
<evidence type="ECO:0000313" key="2">
    <source>
        <dbReference type="EnsemblPlants" id="QL93p0205_0033:mrna:CDS:2"/>
    </source>
</evidence>
<dbReference type="AlphaFoldDB" id="A0A7N2RFB8"/>
<dbReference type="InterPro" id="IPR026960">
    <property type="entry name" value="RVT-Znf"/>
</dbReference>
<dbReference type="InParanoid" id="A0A7N2RFB8"/>
<keyword evidence="3" id="KW-1185">Reference proteome</keyword>
<dbReference type="Gramene" id="QL93p0205_0033:mrna">
    <property type="protein sequence ID" value="QL93p0205_0033:mrna:CDS:2"/>
    <property type="gene ID" value="QL93p0205_0033"/>
</dbReference>
<sequence length="184" mass="20815">MNVPSKVKCFAWRICKRILLTKATLCHRHLISDLVCEACGLAAETTGHLLWDCNKAKEIWNGVSLNLEGLGNGCDDFTDILWKFIENETSSPMNLELFITIYWGIWLNRNEVRNGEPVKSGREIVRRALYLVDEFSAANLSTQNKTNTKEFKWSAPSRNKLKINVDGAIFKNAREAGVGVIIKD</sequence>
<proteinExistence type="predicted"/>
<protein>
    <recommendedName>
        <fullName evidence="1">Reverse transcriptase zinc-binding domain-containing protein</fullName>
    </recommendedName>
</protein>
<dbReference type="Proteomes" id="UP000594261">
    <property type="component" value="Unassembled WGS sequence"/>
</dbReference>
<accession>A0A7N2RFB8</accession>
<dbReference type="OMA" id="WRICKRI"/>
<feature type="domain" description="Reverse transcriptase zinc-binding" evidence="1">
    <location>
        <begin position="2"/>
        <end position="60"/>
    </location>
</feature>